<dbReference type="CDD" id="cd09022">
    <property type="entry name" value="Aldose_epim_Ec_YihR"/>
    <property type="match status" value="1"/>
</dbReference>
<dbReference type="SUPFAM" id="SSF74650">
    <property type="entry name" value="Galactose mutarotase-like"/>
    <property type="match status" value="1"/>
</dbReference>
<dbReference type="GO" id="GO:0030246">
    <property type="term" value="F:carbohydrate binding"/>
    <property type="evidence" value="ECO:0007669"/>
    <property type="project" value="InterPro"/>
</dbReference>
<dbReference type="InterPro" id="IPR037480">
    <property type="entry name" value="YihR-like"/>
</dbReference>
<dbReference type="InterPro" id="IPR014718">
    <property type="entry name" value="GH-type_carb-bd"/>
</dbReference>
<dbReference type="PANTHER" id="PTHR10091">
    <property type="entry name" value="ALDOSE-1-EPIMERASE"/>
    <property type="match status" value="1"/>
</dbReference>
<dbReference type="HOGENOM" id="CLU_052486_1_1_11"/>
<dbReference type="Proteomes" id="UP000027986">
    <property type="component" value="Chromosome"/>
</dbReference>
<dbReference type="AlphaFoldDB" id="A0A075JFU5"/>
<dbReference type="Gene3D" id="2.70.98.10">
    <property type="match status" value="1"/>
</dbReference>
<dbReference type="PANTHER" id="PTHR10091:SF0">
    <property type="entry name" value="GALACTOSE MUTAROTASE"/>
    <property type="match status" value="1"/>
</dbReference>
<reference evidence="2 3" key="1">
    <citation type="submission" date="2014-07" db="EMBL/GenBank/DDBJ databases">
        <title>Genome Sequencing of Dermacoccus nishinomiyaensis.</title>
        <authorList>
            <person name="Hong K.W."/>
            <person name="Chan K.G."/>
        </authorList>
    </citation>
    <scope>NUCLEOTIDE SEQUENCE [LARGE SCALE GENOMIC DNA]</scope>
    <source>
        <strain evidence="2 3">M25</strain>
    </source>
</reference>
<feature type="region of interest" description="Disordered" evidence="1">
    <location>
        <begin position="225"/>
        <end position="251"/>
    </location>
</feature>
<evidence type="ECO:0000313" key="2">
    <source>
        <dbReference type="EMBL" id="AIF40152.1"/>
    </source>
</evidence>
<dbReference type="GO" id="GO:0004034">
    <property type="term" value="F:aldose 1-epimerase activity"/>
    <property type="evidence" value="ECO:0007669"/>
    <property type="project" value="TreeGrafter"/>
</dbReference>
<dbReference type="GO" id="GO:0033499">
    <property type="term" value="P:galactose catabolic process via UDP-galactose, Leloir pathway"/>
    <property type="evidence" value="ECO:0007669"/>
    <property type="project" value="TreeGrafter"/>
</dbReference>
<evidence type="ECO:0008006" key="4">
    <source>
        <dbReference type="Google" id="ProtNLM"/>
    </source>
</evidence>
<feature type="compositionally biased region" description="Low complexity" evidence="1">
    <location>
        <begin position="232"/>
        <end position="251"/>
    </location>
</feature>
<accession>A0A075JFU5</accession>
<sequence length="333" mass="35723">MGVTNDEQPTLPSGTQWHIRASGYEATIVEVGGGLRALRHDGEDIVHGYAEDTMADAARGHVLAPWPNRIAGGRYAFDGDTYLLPLTEPEHANAAHGLVRWQPWQLVEHATHRVTVGVTLHPQPGWAWTVRFEMTYVLGPDGLAITPRATNLSDTPCPFGFGMHPYLTAGESSLDDVTLTAPQDEALTVDERLIPVGREPASIDFTESASLRGVTLDTCFTGIGARPGSGMPSRPADAAPRADGAASSSNDAARWEVSVSTSSRVTTLWADAREFGYVQLFTGDGLPEPKNRRSGLAVEPMTCPANAFNTGEGLMVLHPGRTWTASFGISSRH</sequence>
<protein>
    <recommendedName>
        <fullName evidence="4">Galactose mutarotase</fullName>
    </recommendedName>
</protein>
<dbReference type="InterPro" id="IPR011013">
    <property type="entry name" value="Gal_mutarotase_sf_dom"/>
</dbReference>
<organism evidence="2 3">
    <name type="scientific">Dermacoccus nishinomiyaensis</name>
    <dbReference type="NCBI Taxonomy" id="1274"/>
    <lineage>
        <taxon>Bacteria</taxon>
        <taxon>Bacillati</taxon>
        <taxon>Actinomycetota</taxon>
        <taxon>Actinomycetes</taxon>
        <taxon>Micrococcales</taxon>
        <taxon>Dermacoccaceae</taxon>
        <taxon>Dermacoccus</taxon>
    </lineage>
</organism>
<proteinExistence type="predicted"/>
<dbReference type="InterPro" id="IPR008183">
    <property type="entry name" value="Aldose_1/G6P_1-epimerase"/>
</dbReference>
<keyword evidence="3" id="KW-1185">Reference proteome</keyword>
<dbReference type="eggNOG" id="COG2017">
    <property type="taxonomic scope" value="Bacteria"/>
</dbReference>
<dbReference type="Pfam" id="PF01263">
    <property type="entry name" value="Aldose_epim"/>
    <property type="match status" value="1"/>
</dbReference>
<dbReference type="GO" id="GO:0006006">
    <property type="term" value="P:glucose metabolic process"/>
    <property type="evidence" value="ECO:0007669"/>
    <property type="project" value="TreeGrafter"/>
</dbReference>
<gene>
    <name evidence="2" type="ORF">HX89_03375</name>
</gene>
<dbReference type="EMBL" id="CP008889">
    <property type="protein sequence ID" value="AIF40152.1"/>
    <property type="molecule type" value="Genomic_DNA"/>
</dbReference>
<dbReference type="KEGG" id="dni:HX89_03375"/>
<name>A0A075JFU5_9MICO</name>
<evidence type="ECO:0000313" key="3">
    <source>
        <dbReference type="Proteomes" id="UP000027986"/>
    </source>
</evidence>
<evidence type="ECO:0000256" key="1">
    <source>
        <dbReference type="SAM" id="MobiDB-lite"/>
    </source>
</evidence>